<protein>
    <recommendedName>
        <fullName evidence="3">DUF4865 domain-containing protein</fullName>
    </recommendedName>
</protein>
<dbReference type="Proteomes" id="UP000191448">
    <property type="component" value="Unassembled WGS sequence"/>
</dbReference>
<accession>A0A1V4SUB4</accession>
<name>A0A1V4SUB4_9CLOT</name>
<comment type="caution">
    <text evidence="1">The sequence shown here is derived from an EMBL/GenBank/DDBJ whole genome shotgun (WGS) entry which is preliminary data.</text>
</comment>
<dbReference type="AlphaFoldDB" id="A0A1V4SUB4"/>
<dbReference type="Pfam" id="PF16157">
    <property type="entry name" value="DUF4865"/>
    <property type="match status" value="1"/>
</dbReference>
<dbReference type="InterPro" id="IPR032349">
    <property type="entry name" value="DUF4865"/>
</dbReference>
<reference evidence="1 2" key="1">
    <citation type="submission" date="2016-02" db="EMBL/GenBank/DDBJ databases">
        <title>Genome sequence of Clostridium thermobutyricum DSM 4928.</title>
        <authorList>
            <person name="Poehlein A."/>
            <person name="Daniel R."/>
        </authorList>
    </citation>
    <scope>NUCLEOTIDE SEQUENCE [LARGE SCALE GENOMIC DNA]</scope>
    <source>
        <strain evidence="1 2">DSM 4928</strain>
    </source>
</reference>
<proteinExistence type="predicted"/>
<dbReference type="RefSeq" id="WP_080023214.1">
    <property type="nucleotide sequence ID" value="NZ_LTAY01000048.1"/>
</dbReference>
<dbReference type="EMBL" id="LTAY01000048">
    <property type="protein sequence ID" value="OPX47459.1"/>
    <property type="molecule type" value="Genomic_DNA"/>
</dbReference>
<evidence type="ECO:0000313" key="1">
    <source>
        <dbReference type="EMBL" id="OPX47459.1"/>
    </source>
</evidence>
<gene>
    <name evidence="1" type="ORF">CLTHE_20220</name>
</gene>
<evidence type="ECO:0000313" key="2">
    <source>
        <dbReference type="Proteomes" id="UP000191448"/>
    </source>
</evidence>
<organism evidence="1 2">
    <name type="scientific">Clostridium thermobutyricum DSM 4928</name>
    <dbReference type="NCBI Taxonomy" id="1121339"/>
    <lineage>
        <taxon>Bacteria</taxon>
        <taxon>Bacillati</taxon>
        <taxon>Bacillota</taxon>
        <taxon>Clostridia</taxon>
        <taxon>Eubacteriales</taxon>
        <taxon>Clostridiaceae</taxon>
        <taxon>Clostridium</taxon>
    </lineage>
</organism>
<dbReference type="OrthoDB" id="2065010at2"/>
<evidence type="ECO:0008006" key="3">
    <source>
        <dbReference type="Google" id="ProtNLM"/>
    </source>
</evidence>
<sequence length="169" mass="20080">MIGMQYKITLPNDYDMDIIRDRVTKNGNKTDGFDQLLFKAYLIADYSNKKQYAPLYVWKNNEGMNKFIFEGFYDNIINSFGWQNINIGVPYLLDVKENIIEAKYLLEIENEFSNKVKVVAPKLTYPNEECLGKVIIYNPDKWKYVEFYFYKDMPKRNGESIYQILHMSV</sequence>